<evidence type="ECO:0000313" key="14">
    <source>
        <dbReference type="Ensembl" id="ENSEBUP00000016952.1"/>
    </source>
</evidence>
<feature type="compositionally biased region" description="Low complexity" evidence="11">
    <location>
        <begin position="195"/>
        <end position="226"/>
    </location>
</feature>
<feature type="region of interest" description="Disordered" evidence="11">
    <location>
        <begin position="144"/>
        <end position="226"/>
    </location>
</feature>
<feature type="compositionally biased region" description="Polar residues" evidence="11">
    <location>
        <begin position="713"/>
        <end position="726"/>
    </location>
</feature>
<feature type="region of interest" description="Disordered" evidence="11">
    <location>
        <begin position="677"/>
        <end position="726"/>
    </location>
</feature>
<keyword evidence="5" id="KW-0862">Zinc</keyword>
<feature type="compositionally biased region" description="Basic and acidic residues" evidence="11">
    <location>
        <begin position="50"/>
        <end position="73"/>
    </location>
</feature>
<dbReference type="PANTHER" id="PTHR10379:SF14">
    <property type="entry name" value="NERVY, ISOFORM D"/>
    <property type="match status" value="1"/>
</dbReference>
<keyword evidence="8" id="KW-0539">Nucleus</keyword>
<feature type="compositionally biased region" description="Low complexity" evidence="11">
    <location>
        <begin position="681"/>
        <end position="699"/>
    </location>
</feature>
<dbReference type="InterPro" id="IPR037249">
    <property type="entry name" value="TAFH/NHR1_dom_sf"/>
</dbReference>
<keyword evidence="6" id="KW-0805">Transcription regulation</keyword>
<evidence type="ECO:0000256" key="4">
    <source>
        <dbReference type="ARBA" id="ARBA00022771"/>
    </source>
</evidence>
<reference evidence="14" key="1">
    <citation type="submission" date="2025-08" db="UniProtKB">
        <authorList>
            <consortium name="Ensembl"/>
        </authorList>
    </citation>
    <scope>IDENTIFICATION</scope>
</reference>
<dbReference type="Ensembl" id="ENSEBUT00000017528.1">
    <property type="protein sequence ID" value="ENSEBUP00000016952.1"/>
    <property type="gene ID" value="ENSEBUG00000010610.1"/>
</dbReference>
<evidence type="ECO:0000256" key="10">
    <source>
        <dbReference type="SAM" id="Coils"/>
    </source>
</evidence>
<dbReference type="PANTHER" id="PTHR10379">
    <property type="entry name" value="MTG8 ETO EIGHT TWENTY ONE PROTEIN"/>
    <property type="match status" value="1"/>
</dbReference>
<dbReference type="PROSITE" id="PS51119">
    <property type="entry name" value="TAFH"/>
    <property type="match status" value="1"/>
</dbReference>
<feature type="compositionally biased region" description="Basic and acidic residues" evidence="11">
    <location>
        <begin position="445"/>
        <end position="461"/>
    </location>
</feature>
<keyword evidence="15" id="KW-1185">Reference proteome</keyword>
<evidence type="ECO:0000256" key="8">
    <source>
        <dbReference type="ARBA" id="ARBA00023242"/>
    </source>
</evidence>
<dbReference type="InterPro" id="IPR002893">
    <property type="entry name" value="Znf_MYND"/>
</dbReference>
<keyword evidence="3" id="KW-0479">Metal-binding</keyword>
<evidence type="ECO:0000259" key="12">
    <source>
        <dbReference type="PROSITE" id="PS50865"/>
    </source>
</evidence>
<reference evidence="14" key="2">
    <citation type="submission" date="2025-09" db="UniProtKB">
        <authorList>
            <consortium name="Ensembl"/>
        </authorList>
    </citation>
    <scope>IDENTIFICATION</scope>
</reference>
<name>A0A8C4QM54_EPTBU</name>
<keyword evidence="10" id="KW-0175">Coiled coil</keyword>
<dbReference type="Gene3D" id="6.10.140.2220">
    <property type="match status" value="1"/>
</dbReference>
<dbReference type="SUPFAM" id="SSF158553">
    <property type="entry name" value="TAFH domain-like"/>
    <property type="match status" value="1"/>
</dbReference>
<evidence type="ECO:0000256" key="3">
    <source>
        <dbReference type="ARBA" id="ARBA00022723"/>
    </source>
</evidence>
<dbReference type="GeneTree" id="ENSGT00950000183176"/>
<sequence>MVHRPCLFLVRFRKCLFCPKSDKRSRRVQAEGSLGEKESSFLFGPSQDFPPDRGARSSDEPGNAREYPGRDKNAAGNAIPYRTGASCGQILAAWQGESPRDSELSEDDLVSCEELPRDSLDLQKPPAMFTGGLEKVRFAMPDSPIEMKSGSQLTPPGMAPPVTQKIGRTPSYVPGPVMNGTSHSPPGLNGAGTASPPNGFGSGPSSSNSSSSSSSCSSSAYSSPPGLPLSCGARQLSKLKRFLTTLQQFGSDISPEIGERVRTLVLGLVNSTISIEDFHSKLQEATNFPLRPFVIPFLKANLPLLQRELLHCARLAKQTPAQYLALHERALLHGTATTPPLPESADGPPGRIEHKDNGKRSTPDRAKENGLDRDGLTSEPAPKRVCSLSPLQRFSPGHSLPAHGPSNGAPGHLHHTTGLPPPPQGHHHRYGPDEMAPGTPAFREAYGRHSEPRDSPGDRHRTLGLHTARQEEVIDHRLTDREWAEEWKHLDNLLNCILDMVEKTRRALTVMRRCQEADREELGFWVRRYSNAEELKKDSNHEFFGQTSTYLPEDIWRKAEEAVNEVKRQAVSELQKAVTEAERKAHEMIAAERAKMDRAVLEAKRKAADDAASLANQQEDSSENCWNCGRKASETCSGCNAARYCGSFCQHKDWERHHHACGSGLSSQHATVPPRAEIPITQSSPTRPVTSRPSSPTEPASSTQAIQGECSPALTTESVSNEMASC</sequence>
<evidence type="ECO:0000313" key="15">
    <source>
        <dbReference type="Proteomes" id="UP000694388"/>
    </source>
</evidence>
<dbReference type="FunFam" id="1.20.120.1110:FF:000001">
    <property type="entry name" value="RUNX1 translocation partner 1"/>
    <property type="match status" value="1"/>
</dbReference>
<dbReference type="GO" id="GO:0006351">
    <property type="term" value="P:DNA-templated transcription"/>
    <property type="evidence" value="ECO:0007669"/>
    <property type="project" value="InterPro"/>
</dbReference>
<dbReference type="PRINTS" id="PR01875">
    <property type="entry name" value="ETOFAMILY"/>
</dbReference>
<dbReference type="FunFam" id="6.10.140.2220:FF:000001">
    <property type="entry name" value="CBFA2/RUNX1 translocation partner 3"/>
    <property type="match status" value="1"/>
</dbReference>
<evidence type="ECO:0000256" key="9">
    <source>
        <dbReference type="PROSITE-ProRule" id="PRU00134"/>
    </source>
</evidence>
<dbReference type="GO" id="GO:0008270">
    <property type="term" value="F:zinc ion binding"/>
    <property type="evidence" value="ECO:0007669"/>
    <property type="project" value="UniProtKB-KW"/>
</dbReference>
<dbReference type="PROSITE" id="PS50865">
    <property type="entry name" value="ZF_MYND_2"/>
    <property type="match status" value="1"/>
</dbReference>
<evidence type="ECO:0000256" key="7">
    <source>
        <dbReference type="ARBA" id="ARBA00023163"/>
    </source>
</evidence>
<evidence type="ECO:0000256" key="11">
    <source>
        <dbReference type="SAM" id="MobiDB-lite"/>
    </source>
</evidence>
<feature type="region of interest" description="Disordered" evidence="11">
    <location>
        <begin position="27"/>
        <end position="77"/>
    </location>
</feature>
<evidence type="ECO:0000256" key="1">
    <source>
        <dbReference type="ARBA" id="ARBA00004123"/>
    </source>
</evidence>
<dbReference type="Proteomes" id="UP000694388">
    <property type="component" value="Unplaced"/>
</dbReference>
<keyword evidence="7" id="KW-0804">Transcription</keyword>
<dbReference type="SMART" id="SM00549">
    <property type="entry name" value="TAFH"/>
    <property type="match status" value="1"/>
</dbReference>
<accession>A0A8C4QM54</accession>
<keyword evidence="2" id="KW-0678">Repressor</keyword>
<dbReference type="Gene3D" id="6.10.250.230">
    <property type="match status" value="1"/>
</dbReference>
<dbReference type="InterPro" id="IPR013289">
    <property type="entry name" value="CBFA2T1/2/3"/>
</dbReference>
<feature type="region of interest" description="Disordered" evidence="11">
    <location>
        <begin position="335"/>
        <end position="466"/>
    </location>
</feature>
<dbReference type="Pfam" id="PF01753">
    <property type="entry name" value="zf-MYND"/>
    <property type="match status" value="1"/>
</dbReference>
<dbReference type="GO" id="GO:0003714">
    <property type="term" value="F:transcription corepressor activity"/>
    <property type="evidence" value="ECO:0007669"/>
    <property type="project" value="InterPro"/>
</dbReference>
<evidence type="ECO:0000256" key="2">
    <source>
        <dbReference type="ARBA" id="ARBA00022491"/>
    </source>
</evidence>
<evidence type="ECO:0000256" key="5">
    <source>
        <dbReference type="ARBA" id="ARBA00022833"/>
    </source>
</evidence>
<evidence type="ECO:0000259" key="13">
    <source>
        <dbReference type="PROSITE" id="PS51119"/>
    </source>
</evidence>
<feature type="compositionally biased region" description="Basic and acidic residues" evidence="11">
    <location>
        <begin position="351"/>
        <end position="376"/>
    </location>
</feature>
<organism evidence="14 15">
    <name type="scientific">Eptatretus burgeri</name>
    <name type="common">Inshore hagfish</name>
    <dbReference type="NCBI Taxonomy" id="7764"/>
    <lineage>
        <taxon>Eukaryota</taxon>
        <taxon>Metazoa</taxon>
        <taxon>Chordata</taxon>
        <taxon>Craniata</taxon>
        <taxon>Vertebrata</taxon>
        <taxon>Cyclostomata</taxon>
        <taxon>Myxini</taxon>
        <taxon>Myxiniformes</taxon>
        <taxon>Myxinidae</taxon>
        <taxon>Eptatretinae</taxon>
        <taxon>Eptatretus</taxon>
    </lineage>
</organism>
<dbReference type="Pfam" id="PF07531">
    <property type="entry name" value="TAFH"/>
    <property type="match status" value="1"/>
</dbReference>
<dbReference type="Gene3D" id="1.20.120.1110">
    <property type="entry name" value="TAFH/NHR1 domain"/>
    <property type="match status" value="1"/>
</dbReference>
<dbReference type="GO" id="GO:0005634">
    <property type="term" value="C:nucleus"/>
    <property type="evidence" value="ECO:0007669"/>
    <property type="project" value="UniProtKB-SubCell"/>
</dbReference>
<feature type="domain" description="TAFH" evidence="13">
    <location>
        <begin position="233"/>
        <end position="328"/>
    </location>
</feature>
<comment type="subcellular location">
    <subcellularLocation>
        <location evidence="1">Nucleus</location>
    </subcellularLocation>
</comment>
<keyword evidence="4 9" id="KW-0863">Zinc-finger</keyword>
<dbReference type="InterPro" id="IPR014896">
    <property type="entry name" value="NHR2"/>
</dbReference>
<dbReference type="PROSITE" id="PS01360">
    <property type="entry name" value="ZF_MYND_1"/>
    <property type="match status" value="1"/>
</dbReference>
<feature type="coiled-coil region" evidence="10">
    <location>
        <begin position="564"/>
        <end position="591"/>
    </location>
</feature>
<proteinExistence type="predicted"/>
<protein>
    <submittedName>
        <fullName evidence="14">CBFA2/RUNX1 partner transcriptional co-repressor 3</fullName>
    </submittedName>
</protein>
<dbReference type="Pfam" id="PF08788">
    <property type="entry name" value="NHR2"/>
    <property type="match status" value="1"/>
</dbReference>
<dbReference type="SUPFAM" id="SSF144232">
    <property type="entry name" value="HIT/MYND zinc finger-like"/>
    <property type="match status" value="1"/>
</dbReference>
<evidence type="ECO:0000256" key="6">
    <source>
        <dbReference type="ARBA" id="ARBA00023015"/>
    </source>
</evidence>
<dbReference type="InterPro" id="IPR003894">
    <property type="entry name" value="TAFH_NHR1"/>
</dbReference>
<feature type="domain" description="MYND-type" evidence="12">
    <location>
        <begin position="625"/>
        <end position="661"/>
    </location>
</feature>
<dbReference type="AlphaFoldDB" id="A0A8C4QM54"/>